<evidence type="ECO:0000313" key="2">
    <source>
        <dbReference type="Proteomes" id="UP001497382"/>
    </source>
</evidence>
<keyword evidence="2" id="KW-1185">Reference proteome</keyword>
<name>A0AAV1ZLM5_9ARAC</name>
<dbReference type="EMBL" id="CAXIEN010000062">
    <property type="protein sequence ID" value="CAL1272558.1"/>
    <property type="molecule type" value="Genomic_DNA"/>
</dbReference>
<proteinExistence type="predicted"/>
<evidence type="ECO:0000313" key="1">
    <source>
        <dbReference type="EMBL" id="CAL1272558.1"/>
    </source>
</evidence>
<gene>
    <name evidence="1" type="ORF">LARSCL_LOCUS6461</name>
</gene>
<reference evidence="1 2" key="1">
    <citation type="submission" date="2024-04" db="EMBL/GenBank/DDBJ databases">
        <authorList>
            <person name="Rising A."/>
            <person name="Reimegard J."/>
            <person name="Sonavane S."/>
            <person name="Akerstrom W."/>
            <person name="Nylinder S."/>
            <person name="Hedman E."/>
            <person name="Kallberg Y."/>
        </authorList>
    </citation>
    <scope>NUCLEOTIDE SEQUENCE [LARGE SCALE GENOMIC DNA]</scope>
</reference>
<dbReference type="Proteomes" id="UP001497382">
    <property type="component" value="Unassembled WGS sequence"/>
</dbReference>
<accession>A0AAV1ZLM5</accession>
<organism evidence="1 2">
    <name type="scientific">Larinioides sclopetarius</name>
    <dbReference type="NCBI Taxonomy" id="280406"/>
    <lineage>
        <taxon>Eukaryota</taxon>
        <taxon>Metazoa</taxon>
        <taxon>Ecdysozoa</taxon>
        <taxon>Arthropoda</taxon>
        <taxon>Chelicerata</taxon>
        <taxon>Arachnida</taxon>
        <taxon>Araneae</taxon>
        <taxon>Araneomorphae</taxon>
        <taxon>Entelegynae</taxon>
        <taxon>Araneoidea</taxon>
        <taxon>Araneidae</taxon>
        <taxon>Larinioides</taxon>
    </lineage>
</organism>
<sequence length="32" mass="3721">MVNRSQIRWTTLEMTSFHPSFRTILSGGRLTP</sequence>
<protein>
    <submittedName>
        <fullName evidence="1">Uncharacterized protein</fullName>
    </submittedName>
</protein>
<comment type="caution">
    <text evidence="1">The sequence shown here is derived from an EMBL/GenBank/DDBJ whole genome shotgun (WGS) entry which is preliminary data.</text>
</comment>
<dbReference type="AlphaFoldDB" id="A0AAV1ZLM5"/>